<dbReference type="SUPFAM" id="SSF52540">
    <property type="entry name" value="P-loop containing nucleoside triphosphate hydrolases"/>
    <property type="match status" value="1"/>
</dbReference>
<dbReference type="OrthoDB" id="9778168at2"/>
<dbReference type="HOGENOM" id="CLU_041527_3_1_10"/>
<dbReference type="AlphaFoldDB" id="G8R882"/>
<accession>G8R882</accession>
<dbReference type="InterPro" id="IPR025420">
    <property type="entry name" value="DUF4143"/>
</dbReference>
<sequence>MIHRLITEEFNYLLQHFPAVGIVGARQVGKTTLAKSHFDDRQKFVYLDLERNSDRAKLTDAELFLQSNENKTVILDEIQFMPELFPLLRSLIDDNRRAARFIILGSASPALLRQSSESLAGRIAYLLLRPLNLLEVKTTKTWQETWLLGGFPEPLLKSQNRFASTWQQNFINNYIQRDLPALGLAANPNTSLRLLQMLSSNQGSTLNFSVLARSLGVSMPSVKTYFSYYENAFLVYSLKPWSSNLKKRIVKSPKVFFTDTGMLHHLLGIKNFNSLMGHLAVGHSWEAFVINQLITVLKPDDEYYFYRTQDGAEIDFLVRRNNNWLLAAEIKLSNSPTLTKGTHIAMEDLELKHLFVITPEADNYYIKENIEVIGLLDILERVEQW</sequence>
<dbReference type="eggNOG" id="COG1373">
    <property type="taxonomic scope" value="Bacteria"/>
</dbReference>
<protein>
    <submittedName>
        <fullName evidence="3">Putative ATPase (AAA+ superfamily)</fullName>
    </submittedName>
</protein>
<reference evidence="3 4" key="1">
    <citation type="journal article" date="2012" name="Stand. Genomic Sci.">
        <title>Genome sequence of the orange-pigmented seawater bacterium Owenweeksia hongkongensis type strain (UST20020801(T)).</title>
        <authorList>
            <person name="Riedel T."/>
            <person name="Held B."/>
            <person name="Nolan M."/>
            <person name="Lucas S."/>
            <person name="Lapidus A."/>
            <person name="Tice H."/>
            <person name="Del Rio T.G."/>
            <person name="Cheng J.F."/>
            <person name="Han C."/>
            <person name="Tapia R."/>
            <person name="Goodwin L.A."/>
            <person name="Pitluck S."/>
            <person name="Liolios K."/>
            <person name="Mavromatis K."/>
            <person name="Pagani I."/>
            <person name="Ivanova N."/>
            <person name="Mikhailova N."/>
            <person name="Pati A."/>
            <person name="Chen A."/>
            <person name="Palaniappan K."/>
            <person name="Rohde M."/>
            <person name="Tindall B.J."/>
            <person name="Detter J.C."/>
            <person name="Goker M."/>
            <person name="Woyke T."/>
            <person name="Bristow J."/>
            <person name="Eisen J.A."/>
            <person name="Markowitz V."/>
            <person name="Hugenholtz P."/>
            <person name="Klenk H.P."/>
            <person name="Kyrpides N.C."/>
        </authorList>
    </citation>
    <scope>NUCLEOTIDE SEQUENCE</scope>
    <source>
        <strain evidence="4">DSM 17368 / JCM 12287 / NRRL B-23963</strain>
    </source>
</reference>
<keyword evidence="4" id="KW-1185">Reference proteome</keyword>
<proteinExistence type="predicted"/>
<dbReference type="PANTHER" id="PTHR43566">
    <property type="entry name" value="CONSERVED PROTEIN"/>
    <property type="match status" value="1"/>
</dbReference>
<dbReference type="InterPro" id="IPR041682">
    <property type="entry name" value="AAA_14"/>
</dbReference>
<dbReference type="InterPro" id="IPR027417">
    <property type="entry name" value="P-loop_NTPase"/>
</dbReference>
<evidence type="ECO:0000259" key="2">
    <source>
        <dbReference type="Pfam" id="PF13635"/>
    </source>
</evidence>
<name>G8R882_OWEHD</name>
<organism evidence="3 4">
    <name type="scientific">Owenweeksia hongkongensis (strain DSM 17368 / CIP 108786 / JCM 12287 / NRRL B-23963 / UST20020801)</name>
    <dbReference type="NCBI Taxonomy" id="926562"/>
    <lineage>
        <taxon>Bacteria</taxon>
        <taxon>Pseudomonadati</taxon>
        <taxon>Bacteroidota</taxon>
        <taxon>Flavobacteriia</taxon>
        <taxon>Flavobacteriales</taxon>
        <taxon>Owenweeksiaceae</taxon>
        <taxon>Owenweeksia</taxon>
    </lineage>
</organism>
<evidence type="ECO:0000313" key="3">
    <source>
        <dbReference type="EMBL" id="AEV32450.1"/>
    </source>
</evidence>
<dbReference type="PATRIC" id="fig|926562.3.peg.1462"/>
<dbReference type="STRING" id="926562.Oweho_1454"/>
<evidence type="ECO:0000259" key="1">
    <source>
        <dbReference type="Pfam" id="PF13173"/>
    </source>
</evidence>
<dbReference type="KEGG" id="oho:Oweho_1454"/>
<dbReference type="RefSeq" id="WP_014201806.1">
    <property type="nucleotide sequence ID" value="NC_016599.1"/>
</dbReference>
<dbReference type="PANTHER" id="PTHR43566:SF2">
    <property type="entry name" value="DUF4143 DOMAIN-CONTAINING PROTEIN"/>
    <property type="match status" value="1"/>
</dbReference>
<evidence type="ECO:0000313" key="4">
    <source>
        <dbReference type="Proteomes" id="UP000005631"/>
    </source>
</evidence>
<dbReference type="EMBL" id="CP003156">
    <property type="protein sequence ID" value="AEV32450.1"/>
    <property type="molecule type" value="Genomic_DNA"/>
</dbReference>
<feature type="domain" description="DUF4143" evidence="2">
    <location>
        <begin position="176"/>
        <end position="333"/>
    </location>
</feature>
<dbReference type="Proteomes" id="UP000005631">
    <property type="component" value="Chromosome"/>
</dbReference>
<dbReference type="Gene3D" id="3.40.50.300">
    <property type="entry name" value="P-loop containing nucleotide triphosphate hydrolases"/>
    <property type="match status" value="1"/>
</dbReference>
<feature type="domain" description="AAA" evidence="1">
    <location>
        <begin position="18"/>
        <end position="136"/>
    </location>
</feature>
<dbReference type="Pfam" id="PF13635">
    <property type="entry name" value="DUF4143"/>
    <property type="match status" value="1"/>
</dbReference>
<dbReference type="Pfam" id="PF13173">
    <property type="entry name" value="AAA_14"/>
    <property type="match status" value="1"/>
</dbReference>
<gene>
    <name evidence="3" type="ordered locus">Oweho_1454</name>
</gene>